<dbReference type="KEGG" id="mri:Mal4_05910"/>
<accession>A0A517Z1E2</accession>
<reference evidence="1 2" key="1">
    <citation type="submission" date="2019-02" db="EMBL/GenBank/DDBJ databases">
        <title>Deep-cultivation of Planctomycetes and their phenomic and genomic characterization uncovers novel biology.</title>
        <authorList>
            <person name="Wiegand S."/>
            <person name="Jogler M."/>
            <person name="Boedeker C."/>
            <person name="Pinto D."/>
            <person name="Vollmers J."/>
            <person name="Rivas-Marin E."/>
            <person name="Kohn T."/>
            <person name="Peeters S.H."/>
            <person name="Heuer A."/>
            <person name="Rast P."/>
            <person name="Oberbeckmann S."/>
            <person name="Bunk B."/>
            <person name="Jeske O."/>
            <person name="Meyerdierks A."/>
            <person name="Storesund J.E."/>
            <person name="Kallscheuer N."/>
            <person name="Luecker S."/>
            <person name="Lage O.M."/>
            <person name="Pohl T."/>
            <person name="Merkel B.J."/>
            <person name="Hornburger P."/>
            <person name="Mueller R.-W."/>
            <person name="Bruemmer F."/>
            <person name="Labrenz M."/>
            <person name="Spormann A.M."/>
            <person name="Op den Camp H."/>
            <person name="Overmann J."/>
            <person name="Amann R."/>
            <person name="Jetten M.S.M."/>
            <person name="Mascher T."/>
            <person name="Medema M.H."/>
            <person name="Devos D.P."/>
            <person name="Kaster A.-K."/>
            <person name="Ovreas L."/>
            <person name="Rohde M."/>
            <person name="Galperin M.Y."/>
            <person name="Jogler C."/>
        </authorList>
    </citation>
    <scope>NUCLEOTIDE SEQUENCE [LARGE SCALE GENOMIC DNA]</scope>
    <source>
        <strain evidence="1 2">Mal4</strain>
    </source>
</reference>
<dbReference type="AlphaFoldDB" id="A0A517Z1E2"/>
<dbReference type="Proteomes" id="UP000320496">
    <property type="component" value="Chromosome"/>
</dbReference>
<evidence type="ECO:0000313" key="2">
    <source>
        <dbReference type="Proteomes" id="UP000320496"/>
    </source>
</evidence>
<evidence type="ECO:0000313" key="1">
    <source>
        <dbReference type="EMBL" id="QDU36306.1"/>
    </source>
</evidence>
<dbReference type="OrthoDB" id="8456019at2"/>
<protein>
    <submittedName>
        <fullName evidence="1">Uncharacterized protein</fullName>
    </submittedName>
</protein>
<gene>
    <name evidence="1" type="ORF">Mal4_05910</name>
</gene>
<keyword evidence="2" id="KW-1185">Reference proteome</keyword>
<name>A0A517Z1E2_9PLAN</name>
<proteinExistence type="predicted"/>
<sequence length="374" mass="42411">MVHSTAFLRPRLTGARFEDHAIPLEFLRDIAVLKELVFEVSKWKFLSANPDRQRVPRGFVGGVDLCLRTIVDGSAIPVIELIATSRTLFVPYQDYFHDAKTAIIGAISAAERDDDPSRFLPDRVLTYFQGFGRSLREGEAIELSNESQSLTCRLDLKTRRRLLLASTQATAITEEVSIRGFVTEVDDEKSRFHVRMADGKKIPSQLPEVYRDLIVEALRIRPEGVKILLEGIAVFDESQRLQRVATLENVVLLEPLDVAARIDEIRNIKSGWMDGQGDAPDETHLDWFVAQFETHYPDDLPLPYVYPTLDGGIQLEWTIDSIEISLSVEGGEHSAEWDMLDTESGQEIEKTLDLDVESDWDWIARSIKENSRAR</sequence>
<dbReference type="RefSeq" id="WP_145366985.1">
    <property type="nucleotide sequence ID" value="NZ_CP036275.1"/>
</dbReference>
<organism evidence="1 2">
    <name type="scientific">Maioricimonas rarisocia</name>
    <dbReference type="NCBI Taxonomy" id="2528026"/>
    <lineage>
        <taxon>Bacteria</taxon>
        <taxon>Pseudomonadati</taxon>
        <taxon>Planctomycetota</taxon>
        <taxon>Planctomycetia</taxon>
        <taxon>Planctomycetales</taxon>
        <taxon>Planctomycetaceae</taxon>
        <taxon>Maioricimonas</taxon>
    </lineage>
</organism>
<dbReference type="EMBL" id="CP036275">
    <property type="protein sequence ID" value="QDU36306.1"/>
    <property type="molecule type" value="Genomic_DNA"/>
</dbReference>